<evidence type="ECO:0000256" key="2">
    <source>
        <dbReference type="SAM" id="MobiDB-lite"/>
    </source>
</evidence>
<gene>
    <name evidence="4" type="ORF">LshimejAT787_1601070</name>
</gene>
<evidence type="ECO:0000313" key="5">
    <source>
        <dbReference type="Proteomes" id="UP001063166"/>
    </source>
</evidence>
<feature type="region of interest" description="Disordered" evidence="2">
    <location>
        <begin position="168"/>
        <end position="217"/>
    </location>
</feature>
<evidence type="ECO:0000256" key="1">
    <source>
        <dbReference type="SAM" id="Coils"/>
    </source>
</evidence>
<evidence type="ECO:0000259" key="3">
    <source>
        <dbReference type="Pfam" id="PF23771"/>
    </source>
</evidence>
<evidence type="ECO:0000313" key="4">
    <source>
        <dbReference type="EMBL" id="GLB44177.1"/>
    </source>
</evidence>
<proteinExistence type="predicted"/>
<organism evidence="4 5">
    <name type="scientific">Lyophyllum shimeji</name>
    <name type="common">Hon-shimeji</name>
    <name type="synonym">Tricholoma shimeji</name>
    <dbReference type="NCBI Taxonomy" id="47721"/>
    <lineage>
        <taxon>Eukaryota</taxon>
        <taxon>Fungi</taxon>
        <taxon>Dikarya</taxon>
        <taxon>Basidiomycota</taxon>
        <taxon>Agaricomycotina</taxon>
        <taxon>Agaricomycetes</taxon>
        <taxon>Agaricomycetidae</taxon>
        <taxon>Agaricales</taxon>
        <taxon>Tricholomatineae</taxon>
        <taxon>Lyophyllaceae</taxon>
        <taxon>Lyophyllum</taxon>
    </lineage>
</organism>
<reference evidence="4" key="1">
    <citation type="submission" date="2022-07" db="EMBL/GenBank/DDBJ databases">
        <title>The genome of Lyophyllum shimeji provides insight into the initial evolution of ectomycorrhizal fungal genome.</title>
        <authorList>
            <person name="Kobayashi Y."/>
            <person name="Shibata T."/>
            <person name="Hirakawa H."/>
            <person name="Shigenobu S."/>
            <person name="Nishiyama T."/>
            <person name="Yamada A."/>
            <person name="Hasebe M."/>
            <person name="Kawaguchi M."/>
        </authorList>
    </citation>
    <scope>NUCLEOTIDE SEQUENCE</scope>
    <source>
        <strain evidence="4">AT787</strain>
    </source>
</reference>
<feature type="compositionally biased region" description="Basic and acidic residues" evidence="2">
    <location>
        <begin position="246"/>
        <end position="260"/>
    </location>
</feature>
<feature type="coiled-coil region" evidence="1">
    <location>
        <begin position="121"/>
        <end position="167"/>
    </location>
</feature>
<keyword evidence="5" id="KW-1185">Reference proteome</keyword>
<dbReference type="EMBL" id="BRPK01000016">
    <property type="protein sequence ID" value="GLB44177.1"/>
    <property type="molecule type" value="Genomic_DNA"/>
</dbReference>
<feature type="compositionally biased region" description="Basic and acidic residues" evidence="2">
    <location>
        <begin position="190"/>
        <end position="203"/>
    </location>
</feature>
<accession>A0A9P3PZN4</accession>
<feature type="region of interest" description="Disordered" evidence="2">
    <location>
        <begin position="246"/>
        <end position="289"/>
    </location>
</feature>
<sequence>MATKLMQSQNLTQADLIANETAEERSTRAGQSTVTITSTNGKMARNQRWYDVASDAACEAFDVQVYSEAGADSLDEVFYGLADNTVAAALAFEMLHNQIETWALERKGELRGRTAGINYRLGVAQRVLEDAEKENRRALRQAQEAGKKRLREEAAAEEAARAAEIARLANPADAEPVTTSPIEEPNVSVKVEDVPEEQERKPLADLSDEENEPLPSYAEGAVMYDDFGDTRADFDLNDEVADHQLDLDELESKVQVKPEPAEPSLRTRGRSRLPPPPPAAPAVKAETEPVKLEHELPSIMPESSDEAPSWTSALQLRTFRDNAKTIAENYLKDTGTKVRKGPKLREIKYDHAAFTKGWNDGRKVDLKRRRIEGEEKIKKER</sequence>
<dbReference type="Proteomes" id="UP001063166">
    <property type="component" value="Unassembled WGS sequence"/>
</dbReference>
<keyword evidence="1" id="KW-0175">Coiled coil</keyword>
<dbReference type="OrthoDB" id="3067443at2759"/>
<dbReference type="Pfam" id="PF23771">
    <property type="entry name" value="DUF7168"/>
    <property type="match status" value="1"/>
</dbReference>
<name>A0A9P3PZN4_LYOSH</name>
<feature type="domain" description="DUF7168" evidence="3">
    <location>
        <begin position="30"/>
        <end position="156"/>
    </location>
</feature>
<dbReference type="AlphaFoldDB" id="A0A9P3PZN4"/>
<comment type="caution">
    <text evidence="4">The sequence shown here is derived from an EMBL/GenBank/DDBJ whole genome shotgun (WGS) entry which is preliminary data.</text>
</comment>
<dbReference type="InterPro" id="IPR055592">
    <property type="entry name" value="DUF7168"/>
</dbReference>
<protein>
    <recommendedName>
        <fullName evidence="3">DUF7168 domain-containing protein</fullName>
    </recommendedName>
</protein>